<feature type="compositionally biased region" description="Gly residues" evidence="1">
    <location>
        <begin position="104"/>
        <end position="114"/>
    </location>
</feature>
<dbReference type="AlphaFoldDB" id="A0A5C3DZ37"/>
<name>A0A5C3DZ37_9BASI</name>
<protein>
    <submittedName>
        <fullName evidence="2">Uncharacterized protein</fullName>
    </submittedName>
</protein>
<feature type="region of interest" description="Disordered" evidence="1">
    <location>
        <begin position="163"/>
        <end position="220"/>
    </location>
</feature>
<feature type="region of interest" description="Disordered" evidence="1">
    <location>
        <begin position="17"/>
        <end position="57"/>
    </location>
</feature>
<feature type="region of interest" description="Disordered" evidence="1">
    <location>
        <begin position="101"/>
        <end position="141"/>
    </location>
</feature>
<gene>
    <name evidence="2" type="ORF">UTRI_03770_B</name>
</gene>
<feature type="compositionally biased region" description="Low complexity" evidence="1">
    <location>
        <begin position="28"/>
        <end position="55"/>
    </location>
</feature>
<keyword evidence="3" id="KW-1185">Reference proteome</keyword>
<evidence type="ECO:0000256" key="1">
    <source>
        <dbReference type="SAM" id="MobiDB-lite"/>
    </source>
</evidence>
<dbReference type="OrthoDB" id="2550346at2759"/>
<evidence type="ECO:0000313" key="2">
    <source>
        <dbReference type="EMBL" id="SPO23703.1"/>
    </source>
</evidence>
<reference evidence="2 3" key="1">
    <citation type="submission" date="2018-03" db="EMBL/GenBank/DDBJ databases">
        <authorList>
            <person name="Guldener U."/>
        </authorList>
    </citation>
    <scope>NUCLEOTIDE SEQUENCE [LARGE SCALE GENOMIC DNA]</scope>
    <source>
        <strain evidence="2 3">NBRC100155</strain>
    </source>
</reference>
<proteinExistence type="predicted"/>
<accession>A0A5C3DZ37</accession>
<organism evidence="2 3">
    <name type="scientific">Ustilago trichophora</name>
    <dbReference type="NCBI Taxonomy" id="86804"/>
    <lineage>
        <taxon>Eukaryota</taxon>
        <taxon>Fungi</taxon>
        <taxon>Dikarya</taxon>
        <taxon>Basidiomycota</taxon>
        <taxon>Ustilaginomycotina</taxon>
        <taxon>Ustilaginomycetes</taxon>
        <taxon>Ustilaginales</taxon>
        <taxon>Ustilaginaceae</taxon>
        <taxon>Ustilago</taxon>
    </lineage>
</organism>
<dbReference type="EMBL" id="OOIN01000006">
    <property type="protein sequence ID" value="SPO23703.1"/>
    <property type="molecule type" value="Genomic_DNA"/>
</dbReference>
<sequence length="254" mass="26972">MESFLSIIFPCCFPSARHSSSPYDERSPLLANPNHPSSSSSRNSISDNGGTAASLGGVGGLEAKKAKRKQNSILPTPAYDANVLRGIVDEFLGKIVAVDSSVSTGGGEKGGGSSLGMLLNSSVDDGGVEQHGGPTQPPAKQNIPFPTPTKHLTPIHTLRITLSSTSSSPTPQKLIDIWSDQTSQPPPTPTPTTLSYSAAVKRGSKRSINPKPKPVQSVEQSTYQNLTELIRQKPLVHTWELDDDPLALSVDEQR</sequence>
<evidence type="ECO:0000313" key="3">
    <source>
        <dbReference type="Proteomes" id="UP000324022"/>
    </source>
</evidence>
<dbReference type="Proteomes" id="UP000324022">
    <property type="component" value="Unassembled WGS sequence"/>
</dbReference>